<reference evidence="2 3" key="1">
    <citation type="submission" date="2024-03" db="EMBL/GenBank/DDBJ databases">
        <title>The Acrasis kona genome and developmental transcriptomes reveal deep origins of eukaryotic multicellular pathways.</title>
        <authorList>
            <person name="Sheikh S."/>
            <person name="Fu C.-J."/>
            <person name="Brown M.W."/>
            <person name="Baldauf S.L."/>
        </authorList>
    </citation>
    <scope>NUCLEOTIDE SEQUENCE [LARGE SCALE GENOMIC DNA]</scope>
    <source>
        <strain evidence="2 3">ATCC MYA-3509</strain>
    </source>
</reference>
<dbReference type="Proteomes" id="UP001431209">
    <property type="component" value="Unassembled WGS sequence"/>
</dbReference>
<comment type="caution">
    <text evidence="2">The sequence shown here is derived from an EMBL/GenBank/DDBJ whole genome shotgun (WGS) entry which is preliminary data.</text>
</comment>
<evidence type="ECO:0000256" key="1">
    <source>
        <dbReference type="SAM" id="SignalP"/>
    </source>
</evidence>
<keyword evidence="1" id="KW-0732">Signal</keyword>
<dbReference type="AlphaFoldDB" id="A0AAW2ZLI6"/>
<feature type="signal peptide" evidence="1">
    <location>
        <begin position="1"/>
        <end position="19"/>
    </location>
</feature>
<accession>A0AAW2ZLI6</accession>
<evidence type="ECO:0000313" key="3">
    <source>
        <dbReference type="Proteomes" id="UP001431209"/>
    </source>
</evidence>
<sequence>MRILLFVALFTICTTVVNSTECSPGQHFQRSFFGNCPECDEGSYCPGDDKMYKCPEKSVSTVRGLSSCTPCNTPSNNQDFCYLEDLPADRKEIFVYTEDRRGDMLLDGTVHLYNFTTKGNVNLAILHLLRSDFTKRNNYDQVTVNVYQKQSQDDVMTLYVSSKTGNPSESNHEQKLTGANATLTIRNNDVEKSAIYVSIEFKRCTYVGIGIQYSNVPIKALVQPNTVTQLEKHNLWSIQTFKLIIPTITQKSLITLAVKGEGEKFKTILMWSKNKQTKQDTNLMNADLVVRGGNNTSITVADQGDVVVTAIMRSFLGQEVAPIVKVQVEPL</sequence>
<evidence type="ECO:0000313" key="2">
    <source>
        <dbReference type="EMBL" id="KAL0489576.1"/>
    </source>
</evidence>
<organism evidence="2 3">
    <name type="scientific">Acrasis kona</name>
    <dbReference type="NCBI Taxonomy" id="1008807"/>
    <lineage>
        <taxon>Eukaryota</taxon>
        <taxon>Discoba</taxon>
        <taxon>Heterolobosea</taxon>
        <taxon>Tetramitia</taxon>
        <taxon>Eutetramitia</taxon>
        <taxon>Acrasidae</taxon>
        <taxon>Acrasis</taxon>
    </lineage>
</organism>
<protein>
    <submittedName>
        <fullName evidence="2">Uncharacterized protein</fullName>
    </submittedName>
</protein>
<proteinExistence type="predicted"/>
<keyword evidence="3" id="KW-1185">Reference proteome</keyword>
<gene>
    <name evidence="2" type="ORF">AKO1_010413</name>
</gene>
<feature type="chain" id="PRO_5043553965" evidence="1">
    <location>
        <begin position="20"/>
        <end position="331"/>
    </location>
</feature>
<dbReference type="EMBL" id="JAOPGA020001570">
    <property type="protein sequence ID" value="KAL0489576.1"/>
    <property type="molecule type" value="Genomic_DNA"/>
</dbReference>
<name>A0AAW2ZLI6_9EUKA</name>